<dbReference type="PRINTS" id="PR00344">
    <property type="entry name" value="BCTRLSENSOR"/>
</dbReference>
<dbReference type="InterPro" id="IPR004358">
    <property type="entry name" value="Sig_transdc_His_kin-like_C"/>
</dbReference>
<keyword evidence="14" id="KW-1185">Reference proteome</keyword>
<keyword evidence="10" id="KW-0812">Transmembrane</keyword>
<evidence type="ECO:0000313" key="14">
    <source>
        <dbReference type="Proteomes" id="UP000322699"/>
    </source>
</evidence>
<dbReference type="PROSITE" id="PS50110">
    <property type="entry name" value="RESPONSE_REGULATORY"/>
    <property type="match status" value="1"/>
</dbReference>
<dbReference type="SUPFAM" id="SSF55874">
    <property type="entry name" value="ATPase domain of HSP90 chaperone/DNA topoisomerase II/histidine kinase"/>
    <property type="match status" value="1"/>
</dbReference>
<evidence type="ECO:0000256" key="7">
    <source>
        <dbReference type="ARBA" id="ARBA00022840"/>
    </source>
</evidence>
<evidence type="ECO:0000256" key="9">
    <source>
        <dbReference type="PROSITE-ProRule" id="PRU00169"/>
    </source>
</evidence>
<dbReference type="InterPro" id="IPR036097">
    <property type="entry name" value="HisK_dim/P_sf"/>
</dbReference>
<accession>A0A5B1CHZ9</accession>
<feature type="domain" description="Histidine kinase" evidence="11">
    <location>
        <begin position="625"/>
        <end position="841"/>
    </location>
</feature>
<keyword evidence="7" id="KW-0067">ATP-binding</keyword>
<keyword evidence="5" id="KW-0547">Nucleotide-binding</keyword>
<feature type="domain" description="Response regulatory" evidence="12">
    <location>
        <begin position="875"/>
        <end position="990"/>
    </location>
</feature>
<feature type="modified residue" description="4-aspartylphosphate" evidence="9">
    <location>
        <position position="924"/>
    </location>
</feature>
<evidence type="ECO:0000256" key="1">
    <source>
        <dbReference type="ARBA" id="ARBA00000085"/>
    </source>
</evidence>
<dbReference type="EC" id="2.7.13.3" evidence="2"/>
<dbReference type="AlphaFoldDB" id="A0A5B1CHZ9"/>
<evidence type="ECO:0000256" key="2">
    <source>
        <dbReference type="ARBA" id="ARBA00012438"/>
    </source>
</evidence>
<comment type="caution">
    <text evidence="13">The sequence shown here is derived from an EMBL/GenBank/DDBJ whole genome shotgun (WGS) entry which is preliminary data.</text>
</comment>
<evidence type="ECO:0000256" key="3">
    <source>
        <dbReference type="ARBA" id="ARBA00022553"/>
    </source>
</evidence>
<dbReference type="InterPro" id="IPR003661">
    <property type="entry name" value="HisK_dim/P_dom"/>
</dbReference>
<keyword evidence="10" id="KW-0472">Membrane</keyword>
<keyword evidence="4" id="KW-0808">Transferase</keyword>
<keyword evidence="10" id="KW-1133">Transmembrane helix</keyword>
<dbReference type="Pfam" id="PF02518">
    <property type="entry name" value="HATPase_c"/>
    <property type="match status" value="1"/>
</dbReference>
<dbReference type="SUPFAM" id="SSF52172">
    <property type="entry name" value="CheY-like"/>
    <property type="match status" value="1"/>
</dbReference>
<evidence type="ECO:0000256" key="6">
    <source>
        <dbReference type="ARBA" id="ARBA00022777"/>
    </source>
</evidence>
<proteinExistence type="predicted"/>
<dbReference type="InterPro" id="IPR005467">
    <property type="entry name" value="His_kinase_dom"/>
</dbReference>
<keyword evidence="3 9" id="KW-0597">Phosphoprotein</keyword>
<sequence>MVSFAQRTRDLANKNAIISIVVLLLGLHSVTLGFCNSPDKPKEIFRSVRELSKWSRKGKSMEAVFDLQAHIVLTGPKWCRLIVQDKKTPVVLTIPKTMATRICKIPVGTRLRLRGQSSRDEKGKTTNVLQFFADDLNADVIEPEAAKLAPGTKGTPLNRFAVAEGKIQEILNLFHRTYLIASEKDYQFGVKFYLDNHRLSSQQVGQRWRFEGCLRRNRSTAPNAPLHELVLMNDLQMSPIPESKEKETQDLDAVEMPKAFEGLVVFSDSSRNLGIIKGDERIWIKTSLGSNLSYGSKVRGVGSPVWNHGLDVACYKSLYMETFAGNRLTIPEPTQVDGVDDLFAMSRLPTRVRLKATVDYCIFNEATMDLHLVANQHEAIVRIPTSADSPTPSFGILAEGTEIEFVGLPILDLITTRERKLAGDYTMRIHVGSAEDVVIIDRPVNVSSNRLLAGGGLLFVGLASVGFWIVRLRRRVKVSDRNLTEFDHHIQTAFGAMQCGFLIVDEQSRIIRSNHRLSSFFGVEPSLNSCLREYLTSVDQSIEPASGMSDLIDAGGHTPGRALSAEFFLEDCQRTIRIFHCPIELDWTNGSSKLWLFEDVSEKRRLESELHQSQKMDAVGRLSGGIAHDFNNLLTVIDSSLAMIRGDAFDNDTDRNHLGLQAAELAVKRASELTQQLLGFARRQRLEKKRVNAVSLAENVELLASRIIGSTQDFLVQRECDRIMLNVDPNRIEQAIFNLCINAIDATRQTDGRVCLTIASEMHAVYGWSARFTVADNGPGISRDDQQFIFDPFFTTKPLGQGTGLGLSVALGIVQQHGGRIECQSNSEDGTQFSVVLPAIAEDVLVDGDTSQQQIELDPTSSSLESSSQQTPSLSVLVVEDEPSVQTASCSMLEKLGHQADPVASAVLAISRLASNSYDLVLLDLMLPEMSGVEAFHEIRSCWPDLPILFCSGRIDAEDVIRDGCGADAAVLLAKPFTVDQLKSMLDSVMLSSADSKS</sequence>
<dbReference type="GO" id="GO:0000155">
    <property type="term" value="F:phosphorelay sensor kinase activity"/>
    <property type="evidence" value="ECO:0007669"/>
    <property type="project" value="InterPro"/>
</dbReference>
<dbReference type="Proteomes" id="UP000322699">
    <property type="component" value="Unassembled WGS sequence"/>
</dbReference>
<evidence type="ECO:0000259" key="12">
    <source>
        <dbReference type="PROSITE" id="PS50110"/>
    </source>
</evidence>
<comment type="catalytic activity">
    <reaction evidence="1">
        <text>ATP + protein L-histidine = ADP + protein N-phospho-L-histidine.</text>
        <dbReference type="EC" id="2.7.13.3"/>
    </reaction>
</comment>
<dbReference type="RefSeq" id="WP_068264996.1">
    <property type="nucleotide sequence ID" value="NZ_LWSK01000073.1"/>
</dbReference>
<dbReference type="Gene3D" id="3.30.565.10">
    <property type="entry name" value="Histidine kinase-like ATPase, C-terminal domain"/>
    <property type="match status" value="1"/>
</dbReference>
<reference evidence="13 14" key="1">
    <citation type="submission" date="2019-08" db="EMBL/GenBank/DDBJ databases">
        <title>Deep-cultivation of Planctomycetes and their phenomic and genomic characterization uncovers novel biology.</title>
        <authorList>
            <person name="Wiegand S."/>
            <person name="Jogler M."/>
            <person name="Boedeker C."/>
            <person name="Pinto D."/>
            <person name="Vollmers J."/>
            <person name="Rivas-Marin E."/>
            <person name="Kohn T."/>
            <person name="Peeters S.H."/>
            <person name="Heuer A."/>
            <person name="Rast P."/>
            <person name="Oberbeckmann S."/>
            <person name="Bunk B."/>
            <person name="Jeske O."/>
            <person name="Meyerdierks A."/>
            <person name="Storesund J.E."/>
            <person name="Kallscheuer N."/>
            <person name="Luecker S."/>
            <person name="Lage O.M."/>
            <person name="Pohl T."/>
            <person name="Merkel B.J."/>
            <person name="Hornburger P."/>
            <person name="Mueller R.-W."/>
            <person name="Bruemmer F."/>
            <person name="Labrenz M."/>
            <person name="Spormann A.M."/>
            <person name="Op Den Camp H."/>
            <person name="Overmann J."/>
            <person name="Amann R."/>
            <person name="Jetten M.S.M."/>
            <person name="Mascher T."/>
            <person name="Medema M.H."/>
            <person name="Devos D.P."/>
            <person name="Kaster A.-K."/>
            <person name="Ovreas L."/>
            <person name="Rohde M."/>
            <person name="Galperin M.Y."/>
            <person name="Jogler C."/>
        </authorList>
    </citation>
    <scope>NUCLEOTIDE SEQUENCE [LARGE SCALE GENOMIC DNA]</scope>
    <source>
        <strain evidence="13 14">LF1</strain>
    </source>
</reference>
<evidence type="ECO:0000256" key="4">
    <source>
        <dbReference type="ARBA" id="ARBA00022679"/>
    </source>
</evidence>
<dbReference type="CDD" id="cd00075">
    <property type="entry name" value="HATPase"/>
    <property type="match status" value="1"/>
</dbReference>
<organism evidence="13 14">
    <name type="scientific">Rubripirellula obstinata</name>
    <dbReference type="NCBI Taxonomy" id="406547"/>
    <lineage>
        <taxon>Bacteria</taxon>
        <taxon>Pseudomonadati</taxon>
        <taxon>Planctomycetota</taxon>
        <taxon>Planctomycetia</taxon>
        <taxon>Pirellulales</taxon>
        <taxon>Pirellulaceae</taxon>
        <taxon>Rubripirellula</taxon>
    </lineage>
</organism>
<dbReference type="Gene3D" id="1.10.287.130">
    <property type="match status" value="1"/>
</dbReference>
<dbReference type="PROSITE" id="PS50109">
    <property type="entry name" value="HIS_KIN"/>
    <property type="match status" value="1"/>
</dbReference>
<dbReference type="SMART" id="SM00448">
    <property type="entry name" value="REC"/>
    <property type="match status" value="1"/>
</dbReference>
<feature type="transmembrane region" description="Helical" evidence="10">
    <location>
        <begin position="451"/>
        <end position="470"/>
    </location>
</feature>
<evidence type="ECO:0000313" key="13">
    <source>
        <dbReference type="EMBL" id="KAA1260827.1"/>
    </source>
</evidence>
<keyword evidence="8" id="KW-0902">Two-component regulatory system</keyword>
<dbReference type="InterPro" id="IPR003594">
    <property type="entry name" value="HATPase_dom"/>
</dbReference>
<name>A0A5B1CHZ9_9BACT</name>
<dbReference type="InterPro" id="IPR001789">
    <property type="entry name" value="Sig_transdc_resp-reg_receiver"/>
</dbReference>
<dbReference type="PANTHER" id="PTHR43065">
    <property type="entry name" value="SENSOR HISTIDINE KINASE"/>
    <property type="match status" value="1"/>
</dbReference>
<dbReference type="PANTHER" id="PTHR43065:SF46">
    <property type="entry name" value="C4-DICARBOXYLATE TRANSPORT SENSOR PROTEIN DCTB"/>
    <property type="match status" value="1"/>
</dbReference>
<evidence type="ECO:0000256" key="5">
    <source>
        <dbReference type="ARBA" id="ARBA00022741"/>
    </source>
</evidence>
<dbReference type="SMART" id="SM00387">
    <property type="entry name" value="HATPase_c"/>
    <property type="match status" value="1"/>
</dbReference>
<dbReference type="OrthoDB" id="5287556at2"/>
<dbReference type="EMBL" id="VRLW01000001">
    <property type="protein sequence ID" value="KAA1260827.1"/>
    <property type="molecule type" value="Genomic_DNA"/>
</dbReference>
<dbReference type="InterPro" id="IPR036890">
    <property type="entry name" value="HATPase_C_sf"/>
</dbReference>
<dbReference type="Pfam" id="PF00072">
    <property type="entry name" value="Response_reg"/>
    <property type="match status" value="1"/>
</dbReference>
<protein>
    <recommendedName>
        <fullName evidence="2">histidine kinase</fullName>
        <ecNumber evidence="2">2.7.13.3</ecNumber>
    </recommendedName>
</protein>
<evidence type="ECO:0000256" key="10">
    <source>
        <dbReference type="SAM" id="Phobius"/>
    </source>
</evidence>
<dbReference type="SMART" id="SM00388">
    <property type="entry name" value="HisKA"/>
    <property type="match status" value="1"/>
</dbReference>
<dbReference type="Gene3D" id="3.40.50.2300">
    <property type="match status" value="1"/>
</dbReference>
<dbReference type="GO" id="GO:0005524">
    <property type="term" value="F:ATP binding"/>
    <property type="evidence" value="ECO:0007669"/>
    <property type="project" value="UniProtKB-KW"/>
</dbReference>
<evidence type="ECO:0000256" key="8">
    <source>
        <dbReference type="ARBA" id="ARBA00023012"/>
    </source>
</evidence>
<dbReference type="SUPFAM" id="SSF47384">
    <property type="entry name" value="Homodimeric domain of signal transducing histidine kinase"/>
    <property type="match status" value="1"/>
</dbReference>
<keyword evidence="6" id="KW-0418">Kinase</keyword>
<evidence type="ECO:0000259" key="11">
    <source>
        <dbReference type="PROSITE" id="PS50109"/>
    </source>
</evidence>
<gene>
    <name evidence="13" type="ORF">LF1_33690</name>
</gene>
<dbReference type="CDD" id="cd17546">
    <property type="entry name" value="REC_hyHK_CKI1_RcsC-like"/>
    <property type="match status" value="1"/>
</dbReference>
<dbReference type="InterPro" id="IPR011006">
    <property type="entry name" value="CheY-like_superfamily"/>
</dbReference>
<dbReference type="CDD" id="cd00082">
    <property type="entry name" value="HisKA"/>
    <property type="match status" value="1"/>
</dbReference>